<dbReference type="Proteomes" id="UP000549616">
    <property type="component" value="Unassembled WGS sequence"/>
</dbReference>
<dbReference type="AlphaFoldDB" id="A0A853B842"/>
<dbReference type="GO" id="GO:0000155">
    <property type="term" value="F:phosphorelay sensor kinase activity"/>
    <property type="evidence" value="ECO:0007669"/>
    <property type="project" value="InterPro"/>
</dbReference>
<organism evidence="11 12">
    <name type="scientific">Amycolatopsis endophytica</name>
    <dbReference type="NCBI Taxonomy" id="860233"/>
    <lineage>
        <taxon>Bacteria</taxon>
        <taxon>Bacillati</taxon>
        <taxon>Actinomycetota</taxon>
        <taxon>Actinomycetes</taxon>
        <taxon>Pseudonocardiales</taxon>
        <taxon>Pseudonocardiaceae</taxon>
        <taxon>Amycolatopsis</taxon>
    </lineage>
</organism>
<dbReference type="InterPro" id="IPR050482">
    <property type="entry name" value="Sensor_HK_TwoCompSys"/>
</dbReference>
<proteinExistence type="predicted"/>
<keyword evidence="12" id="KW-1185">Reference proteome</keyword>
<dbReference type="Pfam" id="PF07730">
    <property type="entry name" value="HisKA_3"/>
    <property type="match status" value="1"/>
</dbReference>
<dbReference type="Gene3D" id="3.30.565.10">
    <property type="entry name" value="Histidine kinase-like ATPase, C-terminal domain"/>
    <property type="match status" value="1"/>
</dbReference>
<evidence type="ECO:0000313" key="12">
    <source>
        <dbReference type="Proteomes" id="UP000549616"/>
    </source>
</evidence>
<dbReference type="GO" id="GO:0016020">
    <property type="term" value="C:membrane"/>
    <property type="evidence" value="ECO:0007669"/>
    <property type="project" value="InterPro"/>
</dbReference>
<keyword evidence="8" id="KW-0902">Two-component regulatory system</keyword>
<keyword evidence="6 11" id="KW-0418">Kinase</keyword>
<dbReference type="InterPro" id="IPR011712">
    <property type="entry name" value="Sig_transdc_His_kin_sub3_dim/P"/>
</dbReference>
<dbReference type="Gene3D" id="1.20.5.1930">
    <property type="match status" value="1"/>
</dbReference>
<feature type="transmembrane region" description="Helical" evidence="9">
    <location>
        <begin position="136"/>
        <end position="160"/>
    </location>
</feature>
<evidence type="ECO:0000313" key="11">
    <source>
        <dbReference type="EMBL" id="NYI90942.1"/>
    </source>
</evidence>
<dbReference type="SUPFAM" id="SSF55874">
    <property type="entry name" value="ATPase domain of HSP90 chaperone/DNA topoisomerase II/histidine kinase"/>
    <property type="match status" value="1"/>
</dbReference>
<name>A0A853B842_9PSEU</name>
<dbReference type="PANTHER" id="PTHR24421:SF10">
    <property type="entry name" value="NITRATE_NITRITE SENSOR PROTEIN NARQ"/>
    <property type="match status" value="1"/>
</dbReference>
<feature type="domain" description="Signal transduction histidine kinase subgroup 3 dimerisation and phosphoacceptor" evidence="10">
    <location>
        <begin position="224"/>
        <end position="289"/>
    </location>
</feature>
<evidence type="ECO:0000256" key="1">
    <source>
        <dbReference type="ARBA" id="ARBA00000085"/>
    </source>
</evidence>
<accession>A0A853B842</accession>
<keyword evidence="7" id="KW-0067">ATP-binding</keyword>
<evidence type="ECO:0000256" key="9">
    <source>
        <dbReference type="SAM" id="Phobius"/>
    </source>
</evidence>
<evidence type="ECO:0000256" key="3">
    <source>
        <dbReference type="ARBA" id="ARBA00022553"/>
    </source>
</evidence>
<keyword evidence="5" id="KW-0547">Nucleotide-binding</keyword>
<dbReference type="EC" id="2.7.13.3" evidence="2"/>
<evidence type="ECO:0000256" key="6">
    <source>
        <dbReference type="ARBA" id="ARBA00022777"/>
    </source>
</evidence>
<gene>
    <name evidence="11" type="ORF">HNR02_004265</name>
</gene>
<dbReference type="RefSeq" id="WP_179774894.1">
    <property type="nucleotide sequence ID" value="NZ_JACCFK010000001.1"/>
</dbReference>
<keyword evidence="9" id="KW-0472">Membrane</keyword>
<reference evidence="11 12" key="1">
    <citation type="submission" date="2020-07" db="EMBL/GenBank/DDBJ databases">
        <title>Sequencing the genomes of 1000 actinobacteria strains.</title>
        <authorList>
            <person name="Klenk H.-P."/>
        </authorList>
    </citation>
    <scope>NUCLEOTIDE SEQUENCE [LARGE SCALE GENOMIC DNA]</scope>
    <source>
        <strain evidence="11 12">DSM 104006</strain>
    </source>
</reference>
<dbReference type="EMBL" id="JACCFK010000001">
    <property type="protein sequence ID" value="NYI90942.1"/>
    <property type="molecule type" value="Genomic_DNA"/>
</dbReference>
<feature type="transmembrane region" description="Helical" evidence="9">
    <location>
        <begin position="20"/>
        <end position="42"/>
    </location>
</feature>
<keyword evidence="4" id="KW-0808">Transferase</keyword>
<comment type="catalytic activity">
    <reaction evidence="1">
        <text>ATP + protein L-histidine = ADP + protein N-phospho-L-histidine.</text>
        <dbReference type="EC" id="2.7.13.3"/>
    </reaction>
</comment>
<dbReference type="GO" id="GO:0046983">
    <property type="term" value="F:protein dimerization activity"/>
    <property type="evidence" value="ECO:0007669"/>
    <property type="project" value="InterPro"/>
</dbReference>
<sequence>MGRMVSWCAEAGRGFWRACVVMVVSMLVPAVWGAAVALTVWWGNPWAGMAPFVFACLGTFALSRPVCQVFRGLVRRWTGTVVPAGYREAGPVTRMSTGYWWNGVSYARTAEEAREDQELRNRWTDPATWRDLRFTAIVPVTAGLVAAVPAAGLVVAGVGFARATPVAALGLVVAVAAAPYAWRPVVPVTVRFLGASPSMRLADRVDELTAQRADTTIAQAAEIRRIERDLHDGAQARLVALGMSLATAEKLMDTDPGQAKTLLREARAGATTSLAELRDLVRGISPPVLTERGLVDAVRAMALDSPLSVTVEAGAPPRLDPPIESAVYFGVAELLTNAAKHAHATAVRISLAHDGAALVAEVEDDGRGGAGVRPGGGLEGLRRRLAVFDGTLEISSPADGPTLARMMVPCESS</sequence>
<evidence type="ECO:0000256" key="4">
    <source>
        <dbReference type="ARBA" id="ARBA00022679"/>
    </source>
</evidence>
<evidence type="ECO:0000259" key="10">
    <source>
        <dbReference type="Pfam" id="PF07730"/>
    </source>
</evidence>
<comment type="caution">
    <text evidence="11">The sequence shown here is derived from an EMBL/GenBank/DDBJ whole genome shotgun (WGS) entry which is preliminary data.</text>
</comment>
<keyword evidence="9" id="KW-0812">Transmembrane</keyword>
<evidence type="ECO:0000256" key="8">
    <source>
        <dbReference type="ARBA" id="ARBA00023012"/>
    </source>
</evidence>
<dbReference type="InterPro" id="IPR036890">
    <property type="entry name" value="HATPase_C_sf"/>
</dbReference>
<dbReference type="GO" id="GO:0005524">
    <property type="term" value="F:ATP binding"/>
    <property type="evidence" value="ECO:0007669"/>
    <property type="project" value="UniProtKB-KW"/>
</dbReference>
<dbReference type="PANTHER" id="PTHR24421">
    <property type="entry name" value="NITRATE/NITRITE SENSOR PROTEIN NARX-RELATED"/>
    <property type="match status" value="1"/>
</dbReference>
<keyword evidence="3" id="KW-0597">Phosphoprotein</keyword>
<feature type="transmembrane region" description="Helical" evidence="9">
    <location>
        <begin position="48"/>
        <end position="67"/>
    </location>
</feature>
<keyword evidence="9" id="KW-1133">Transmembrane helix</keyword>
<feature type="transmembrane region" description="Helical" evidence="9">
    <location>
        <begin position="166"/>
        <end position="182"/>
    </location>
</feature>
<protein>
    <recommendedName>
        <fullName evidence="2">histidine kinase</fullName>
        <ecNumber evidence="2">2.7.13.3</ecNumber>
    </recommendedName>
</protein>
<dbReference type="CDD" id="cd16917">
    <property type="entry name" value="HATPase_UhpB-NarQ-NarX-like"/>
    <property type="match status" value="1"/>
</dbReference>
<evidence type="ECO:0000256" key="2">
    <source>
        <dbReference type="ARBA" id="ARBA00012438"/>
    </source>
</evidence>
<evidence type="ECO:0000256" key="7">
    <source>
        <dbReference type="ARBA" id="ARBA00022840"/>
    </source>
</evidence>
<evidence type="ECO:0000256" key="5">
    <source>
        <dbReference type="ARBA" id="ARBA00022741"/>
    </source>
</evidence>